<reference evidence="2 3" key="1">
    <citation type="submission" date="2023-01" db="EMBL/GenBank/DDBJ databases">
        <title>Characterization of a Diverse Collection of Salmonella Phages Isolated from Tennessee Wastewater.</title>
        <authorList>
            <person name="Bryan D.W."/>
            <person name="Hudson L.K."/>
            <person name="Wang J."/>
            <person name="Denes T.G."/>
        </authorList>
    </citation>
    <scope>NUCLEOTIDE SEQUENCE [LARGE SCALE GENOMIC DNA]</scope>
</reference>
<evidence type="ECO:0000313" key="3">
    <source>
        <dbReference type="Proteomes" id="UP001220655"/>
    </source>
</evidence>
<gene>
    <name evidence="2" type="ORF">PJM35_0061</name>
</gene>
<accession>A0AAE9ZJ08</accession>
<evidence type="ECO:0000259" key="1">
    <source>
        <dbReference type="SMART" id="SM00487"/>
    </source>
</evidence>
<dbReference type="Proteomes" id="UP001220655">
    <property type="component" value="Segment"/>
</dbReference>
<keyword evidence="2" id="KW-0547">Nucleotide-binding</keyword>
<organism evidence="2 3">
    <name type="scientific">Salmonella phage vB_SenS_UTK0007</name>
    <dbReference type="NCBI Taxonomy" id="3028905"/>
    <lineage>
        <taxon>Viruses</taxon>
        <taxon>Duplodnaviria</taxon>
        <taxon>Heunggongvirae</taxon>
        <taxon>Uroviricota</taxon>
        <taxon>Caudoviricetes</taxon>
        <taxon>Drexlerviridae</taxon>
        <taxon>Tempevirinae</taxon>
        <taxon>Tlsvirus</taxon>
        <taxon>Tlsvirus UTK0007</taxon>
    </lineage>
</organism>
<dbReference type="InterPro" id="IPR001650">
    <property type="entry name" value="Helicase_C-like"/>
</dbReference>
<protein>
    <submittedName>
        <fullName evidence="2">DNA helicase</fullName>
    </submittedName>
</protein>
<evidence type="ECO:0000313" key="2">
    <source>
        <dbReference type="EMBL" id="WDR21639.1"/>
    </source>
</evidence>
<dbReference type="InterPro" id="IPR006935">
    <property type="entry name" value="Helicase/UvrB_N"/>
</dbReference>
<dbReference type="PANTHER" id="PTHR47396:SF1">
    <property type="entry name" value="ATP-DEPENDENT HELICASE IRC3-RELATED"/>
    <property type="match status" value="1"/>
</dbReference>
<keyword evidence="2" id="KW-0347">Helicase</keyword>
<dbReference type="InterPro" id="IPR027417">
    <property type="entry name" value="P-loop_NTPase"/>
</dbReference>
<dbReference type="Pfam" id="PF04851">
    <property type="entry name" value="ResIII"/>
    <property type="match status" value="1"/>
</dbReference>
<keyword evidence="3" id="KW-1185">Reference proteome</keyword>
<proteinExistence type="predicted"/>
<keyword evidence="2" id="KW-0067">ATP-binding</keyword>
<dbReference type="PANTHER" id="PTHR47396">
    <property type="entry name" value="TYPE I RESTRICTION ENZYME ECOKI R PROTEIN"/>
    <property type="match status" value="1"/>
</dbReference>
<feature type="domain" description="Helicase ATP-binding" evidence="1">
    <location>
        <begin position="27"/>
        <end position="243"/>
    </location>
</feature>
<dbReference type="InterPro" id="IPR050742">
    <property type="entry name" value="Helicase_Restrict-Modif_Enz"/>
</dbReference>
<keyword evidence="2" id="KW-0378">Hydrolase</keyword>
<name>A0AAE9ZJ08_9CAUD</name>
<dbReference type="InterPro" id="IPR014001">
    <property type="entry name" value="Helicase_ATP-bd"/>
</dbReference>
<dbReference type="GO" id="GO:0005524">
    <property type="term" value="F:ATP binding"/>
    <property type="evidence" value="ECO:0007669"/>
    <property type="project" value="InterPro"/>
</dbReference>
<dbReference type="SUPFAM" id="SSF52540">
    <property type="entry name" value="P-loop containing nucleoside triphosphate hydrolases"/>
    <property type="match status" value="1"/>
</dbReference>
<dbReference type="Gene3D" id="3.40.50.300">
    <property type="entry name" value="P-loop containing nucleotide triphosphate hydrolases"/>
    <property type="match status" value="2"/>
</dbReference>
<dbReference type="EMBL" id="OQ359886">
    <property type="protein sequence ID" value="WDR21639.1"/>
    <property type="molecule type" value="Genomic_DNA"/>
</dbReference>
<dbReference type="GO" id="GO:0004386">
    <property type="term" value="F:helicase activity"/>
    <property type="evidence" value="ECO:0007669"/>
    <property type="project" value="UniProtKB-KW"/>
</dbReference>
<dbReference type="Pfam" id="PF00271">
    <property type="entry name" value="Helicase_C"/>
    <property type="match status" value="1"/>
</dbReference>
<dbReference type="GO" id="GO:0016787">
    <property type="term" value="F:hydrolase activity"/>
    <property type="evidence" value="ECO:0007669"/>
    <property type="project" value="InterPro"/>
</dbReference>
<sequence length="657" mass="74669">MIPNIEKQIADLGEERIKAIQKRFTVGEIVPYEYQCVAYAEIAKRLSKYVDPFFVKAAVSAGKTIIFAMVAAQCRKMGLKALFLARQSEIVDQDSKEISAFGVPNSVYCAGLNTKSAYFPIVVGSEGTVIGGLNKALGDYVPQVLGIDECHQVNWNDIVEAEENGESIEQMMTPKGEPVEGHPLLIGSGRAQYTIIIAEMRRRCLETYGHQLRIFGMTGSEYRGIEPILVEDKRIPGFWREQITNIDTDYLVKFGSVVPTYFGNVGDLGYDLSEFTPVHEFGVADYDQKQLKAMSDKIHQSGTMTQKIMQMVHEVMKNRLCALVTCADERHCKEAAAALPLGTKYHIITGKTGEKQRRLWLEDAYEGRVKYIFQVQALTTGVNVPPWDTSVILRKIGSLTLLTQLLGRGMRQLKTYHKEVLGMHKTDHLVLDFSGTMFEMGNLYFDPMLEQAQFQLRKSQDKDPKYCPICGTENSFYARRCINEDENGNRCEHFWTFQECEDQIDERTKKVIVKGCGAKNDVAARVCRCCNVQLRDPNDNLSGKMYRKNDWCDVLDFNVTLTKNQAGVIFCYTLRDSGGVEFRAYEKYFPESEHKICKTLWTKAVRTHVIDRQSANFMITCRNAIKIMSYAGKILPPKRVTHRKNTKKEDLIAQKEF</sequence>
<dbReference type="SMART" id="SM00487">
    <property type="entry name" value="DEXDc"/>
    <property type="match status" value="1"/>
</dbReference>
<dbReference type="GO" id="GO:0003677">
    <property type="term" value="F:DNA binding"/>
    <property type="evidence" value="ECO:0007669"/>
    <property type="project" value="InterPro"/>
</dbReference>